<feature type="binding site" evidence="9">
    <location>
        <position position="294"/>
    </location>
    <ligand>
        <name>Fe(2+)</name>
        <dbReference type="ChEBI" id="CHEBI:29033"/>
    </ligand>
</feature>
<evidence type="ECO:0000313" key="13">
    <source>
        <dbReference type="Proteomes" id="UP000075653"/>
    </source>
</evidence>
<reference evidence="11 13" key="1">
    <citation type="submission" date="2016-01" db="EMBL/GenBank/DDBJ databases">
        <title>Genome sequence of the acidophilic iron oxidising Ferrovum strain Z-31.</title>
        <authorList>
            <person name="Poehlein A."/>
            <person name="Ullrich S.R."/>
            <person name="Schloemann M."/>
            <person name="Muehling M."/>
            <person name="Daniel R."/>
        </authorList>
    </citation>
    <scope>NUCLEOTIDE SEQUENCE [LARGE SCALE GENOMIC DNA]</scope>
    <source>
        <strain evidence="11 13">Z-31</strain>
    </source>
</reference>
<comment type="similarity">
    <text evidence="1 9 10">Belongs to the ferrochelatase family.</text>
</comment>
<dbReference type="RefSeq" id="WP_031595250.1">
    <property type="nucleotide sequence ID" value="NZ_CP053675.1"/>
</dbReference>
<dbReference type="OrthoDB" id="9809741at2"/>
<reference evidence="12" key="2">
    <citation type="submission" date="2021-02" db="EMBL/GenBank/DDBJ databases">
        <title>Comparative genomics of Ferrovum myxofaciens strains, predominant extremophile bacteria forming large biofilm stalactites in acid mine ecosystems.</title>
        <authorList>
            <person name="Burkartova K."/>
            <person name="Ridl J."/>
            <person name="Pajer P."/>
            <person name="Falteisek L."/>
        </authorList>
    </citation>
    <scope>NUCLEOTIDE SEQUENCE</scope>
    <source>
        <strain evidence="12">MI1III</strain>
    </source>
</reference>
<keyword evidence="4 9" id="KW-0408">Iron</keyword>
<keyword evidence="6 9" id="KW-0456">Lyase</keyword>
<evidence type="ECO:0000313" key="11">
    <source>
        <dbReference type="EMBL" id="KXW57897.1"/>
    </source>
</evidence>
<keyword evidence="3 9" id="KW-0479">Metal-binding</keyword>
<dbReference type="NCBIfam" id="TIGR00109">
    <property type="entry name" value="hemH"/>
    <property type="match status" value="1"/>
</dbReference>
<dbReference type="GO" id="GO:0006783">
    <property type="term" value="P:heme biosynthetic process"/>
    <property type="evidence" value="ECO:0007669"/>
    <property type="project" value="UniProtKB-UniRule"/>
</dbReference>
<name>A0A859A740_9PROT</name>
<keyword evidence="5 9" id="KW-0350">Heme biosynthesis</keyword>
<dbReference type="GO" id="GO:0046872">
    <property type="term" value="F:metal ion binding"/>
    <property type="evidence" value="ECO:0007669"/>
    <property type="project" value="UniProtKB-KW"/>
</dbReference>
<dbReference type="PROSITE" id="PS00534">
    <property type="entry name" value="FERROCHELATASE"/>
    <property type="match status" value="1"/>
</dbReference>
<dbReference type="HAMAP" id="MF_00323">
    <property type="entry name" value="Ferrochelatase"/>
    <property type="match status" value="1"/>
</dbReference>
<evidence type="ECO:0000256" key="8">
    <source>
        <dbReference type="ARBA" id="ARBA00024536"/>
    </source>
</evidence>
<keyword evidence="2 9" id="KW-0963">Cytoplasm</keyword>
<dbReference type="InterPro" id="IPR001015">
    <property type="entry name" value="Ferrochelatase"/>
</dbReference>
<dbReference type="Gene3D" id="3.40.50.1400">
    <property type="match status" value="2"/>
</dbReference>
<dbReference type="UniPathway" id="UPA00252">
    <property type="reaction ID" value="UER00325"/>
</dbReference>
<evidence type="ECO:0000256" key="10">
    <source>
        <dbReference type="RuleBase" id="RU000607"/>
    </source>
</evidence>
<comment type="pathway">
    <text evidence="9 10">Porphyrin-containing compound metabolism; protoheme biosynthesis; protoheme from protoporphyrin-IX: step 1/1.</text>
</comment>
<dbReference type="GO" id="GO:0004325">
    <property type="term" value="F:ferrochelatase activity"/>
    <property type="evidence" value="ECO:0007669"/>
    <property type="project" value="UniProtKB-UniRule"/>
</dbReference>
<gene>
    <name evidence="9 11" type="primary">hemH</name>
    <name evidence="11" type="ORF">FEMY_15510</name>
    <name evidence="12" type="ORF">JZL65_01915</name>
</gene>
<comment type="function">
    <text evidence="9 10">Catalyzes the ferrous insertion into protoporphyrin IX.</text>
</comment>
<dbReference type="CDD" id="cd00419">
    <property type="entry name" value="Ferrochelatase_C"/>
    <property type="match status" value="1"/>
</dbReference>
<comment type="subcellular location">
    <subcellularLocation>
        <location evidence="9 10">Cytoplasm</location>
    </subcellularLocation>
</comment>
<comment type="catalytic activity">
    <reaction evidence="9 10">
        <text>heme b + 2 H(+) = protoporphyrin IX + Fe(2+)</text>
        <dbReference type="Rhea" id="RHEA:22584"/>
        <dbReference type="ChEBI" id="CHEBI:15378"/>
        <dbReference type="ChEBI" id="CHEBI:29033"/>
        <dbReference type="ChEBI" id="CHEBI:57306"/>
        <dbReference type="ChEBI" id="CHEBI:60344"/>
        <dbReference type="EC" id="4.98.1.1"/>
    </reaction>
</comment>
<accession>A0A859A740</accession>
<dbReference type="FunFam" id="3.40.50.1400:FF:000002">
    <property type="entry name" value="Ferrochelatase"/>
    <property type="match status" value="1"/>
</dbReference>
<dbReference type="PANTHER" id="PTHR11108:SF1">
    <property type="entry name" value="FERROCHELATASE, MITOCHONDRIAL"/>
    <property type="match status" value="1"/>
</dbReference>
<dbReference type="PATRIC" id="fig|1789004.3.peg.1581"/>
<keyword evidence="13" id="KW-1185">Reference proteome</keyword>
<feature type="binding site" evidence="9">
    <location>
        <position position="213"/>
    </location>
    <ligand>
        <name>Fe(2+)</name>
        <dbReference type="ChEBI" id="CHEBI:29033"/>
    </ligand>
</feature>
<dbReference type="SUPFAM" id="SSF53800">
    <property type="entry name" value="Chelatase"/>
    <property type="match status" value="1"/>
</dbReference>
<keyword evidence="7 9" id="KW-0627">Porphyrin biosynthesis</keyword>
<dbReference type="EMBL" id="LRRD01000032">
    <property type="protein sequence ID" value="KXW57897.1"/>
    <property type="molecule type" value="Genomic_DNA"/>
</dbReference>
<dbReference type="CDD" id="cd03411">
    <property type="entry name" value="Ferrochelatase_N"/>
    <property type="match status" value="1"/>
</dbReference>
<dbReference type="EC" id="4.98.1.1" evidence="9 10"/>
<dbReference type="Proteomes" id="UP000075653">
    <property type="component" value="Unassembled WGS sequence"/>
</dbReference>
<evidence type="ECO:0000256" key="9">
    <source>
        <dbReference type="HAMAP-Rule" id="MF_00323"/>
    </source>
</evidence>
<comment type="catalytic activity">
    <reaction evidence="8">
        <text>Fe-coproporphyrin III + 2 H(+) = coproporphyrin III + Fe(2+)</text>
        <dbReference type="Rhea" id="RHEA:49572"/>
        <dbReference type="ChEBI" id="CHEBI:15378"/>
        <dbReference type="ChEBI" id="CHEBI:29033"/>
        <dbReference type="ChEBI" id="CHEBI:68438"/>
        <dbReference type="ChEBI" id="CHEBI:131725"/>
        <dbReference type="EC" id="4.99.1.9"/>
    </reaction>
    <physiologicalReaction direction="right-to-left" evidence="8">
        <dbReference type="Rhea" id="RHEA:49574"/>
    </physiologicalReaction>
</comment>
<dbReference type="InterPro" id="IPR019772">
    <property type="entry name" value="Ferrochelatase_AS"/>
</dbReference>
<evidence type="ECO:0000256" key="3">
    <source>
        <dbReference type="ARBA" id="ARBA00022723"/>
    </source>
</evidence>
<dbReference type="Pfam" id="PF00762">
    <property type="entry name" value="Ferrochelatase"/>
    <property type="match status" value="1"/>
</dbReference>
<accession>A0A149VXF3</accession>
<organism evidence="11 13">
    <name type="scientific">Ferrovum myxofaciens</name>
    <dbReference type="NCBI Taxonomy" id="416213"/>
    <lineage>
        <taxon>Bacteria</taxon>
        <taxon>Pseudomonadati</taxon>
        <taxon>Pseudomonadota</taxon>
        <taxon>Betaproteobacteria</taxon>
        <taxon>Ferrovales</taxon>
        <taxon>Ferrovaceae</taxon>
        <taxon>Ferrovum</taxon>
    </lineage>
</organism>
<dbReference type="GeneID" id="301708526"/>
<evidence type="ECO:0000313" key="12">
    <source>
        <dbReference type="EMBL" id="QWY77868.1"/>
    </source>
</evidence>
<evidence type="ECO:0000256" key="5">
    <source>
        <dbReference type="ARBA" id="ARBA00023133"/>
    </source>
</evidence>
<evidence type="ECO:0000256" key="2">
    <source>
        <dbReference type="ARBA" id="ARBA00022490"/>
    </source>
</evidence>
<proteinExistence type="inferred from homology"/>
<dbReference type="GO" id="GO:0005737">
    <property type="term" value="C:cytoplasm"/>
    <property type="evidence" value="ECO:0007669"/>
    <property type="project" value="UniProtKB-SubCell"/>
</dbReference>
<dbReference type="InterPro" id="IPR033644">
    <property type="entry name" value="Ferrochelatase_C"/>
</dbReference>
<dbReference type="Proteomes" id="UP000683551">
    <property type="component" value="Chromosome"/>
</dbReference>
<evidence type="ECO:0000256" key="4">
    <source>
        <dbReference type="ARBA" id="ARBA00023004"/>
    </source>
</evidence>
<dbReference type="AlphaFoldDB" id="A0A859A740"/>
<protein>
    <recommendedName>
        <fullName evidence="9 10">Ferrochelatase</fullName>
        <ecNumber evidence="9 10">4.98.1.1</ecNumber>
    </recommendedName>
    <alternativeName>
        <fullName evidence="9">Heme synthase</fullName>
    </alternativeName>
    <alternativeName>
        <fullName evidence="9">Protoheme ferro-lyase</fullName>
    </alternativeName>
</protein>
<evidence type="ECO:0000256" key="1">
    <source>
        <dbReference type="ARBA" id="ARBA00007718"/>
    </source>
</evidence>
<sequence length="367" mass="40775">MPSYLPEPPFTHGRSIARVGLLLVNLGTPDAPDTPALRRYLAEFLGDPRVVEIPRFFWWLILHGVILRTRPAQSAKKYAAIWQSEGSPLRFHTAAQAAGLSARLEAAFPDNPPLVRYVMRYGQPSLGQGVTELKNAGCDRILLLPLYPQYAASTTASSQDALFSALARWRHAPAVRTVHHYHDDPGYISALKGRVEGFWATQGRPDVLVMSFHGVPQFTLHKGDPYYCECLKTGRLLAQALGLEPHQYRISFQSLFGRTEWVKPYTAPLVEQLARTGVRHVQVLCPGFPADCLETLEEIGMEVKATFLNHGGEVYHYIPALNDDPTWLDSLTRIALDNLGGWLPAPLPTAEEQAAQKNRALEQGAPQ</sequence>
<dbReference type="PANTHER" id="PTHR11108">
    <property type="entry name" value="FERROCHELATASE"/>
    <property type="match status" value="1"/>
</dbReference>
<evidence type="ECO:0000256" key="6">
    <source>
        <dbReference type="ARBA" id="ARBA00023239"/>
    </source>
</evidence>
<dbReference type="EMBL" id="CP071137">
    <property type="protein sequence ID" value="QWY77868.1"/>
    <property type="molecule type" value="Genomic_DNA"/>
</dbReference>
<evidence type="ECO:0000256" key="7">
    <source>
        <dbReference type="ARBA" id="ARBA00023244"/>
    </source>
</evidence>
<dbReference type="InterPro" id="IPR033659">
    <property type="entry name" value="Ferrochelatase_N"/>
</dbReference>